<dbReference type="EMBL" id="JACBJI010000003">
    <property type="protein sequence ID" value="NYA70962.1"/>
    <property type="molecule type" value="Genomic_DNA"/>
</dbReference>
<evidence type="ECO:0000256" key="4">
    <source>
        <dbReference type="ARBA" id="ARBA00022801"/>
    </source>
</evidence>
<dbReference type="CDD" id="cd11375">
    <property type="entry name" value="Peptidase_M54"/>
    <property type="match status" value="1"/>
</dbReference>
<evidence type="ECO:0000256" key="1">
    <source>
        <dbReference type="ARBA" id="ARBA00001947"/>
    </source>
</evidence>
<reference evidence="8 9" key="1">
    <citation type="submission" date="2020-07" db="EMBL/GenBank/DDBJ databases">
        <authorList>
            <person name="Sun Q."/>
        </authorList>
    </citation>
    <scope>NUCLEOTIDE SEQUENCE [LARGE SCALE GENOMIC DNA]</scope>
    <source>
        <strain evidence="8 9">MAH-1</strain>
    </source>
</reference>
<evidence type="ECO:0000256" key="5">
    <source>
        <dbReference type="ARBA" id="ARBA00022833"/>
    </source>
</evidence>
<evidence type="ECO:0000256" key="7">
    <source>
        <dbReference type="SAM" id="Phobius"/>
    </source>
</evidence>
<name>A0A7Y8Y1V2_9FLAO</name>
<dbReference type="InterPro" id="IPR012962">
    <property type="entry name" value="Pept_M54_archaemetzincn"/>
</dbReference>
<gene>
    <name evidence="8" type="ORF">HZF10_08535</name>
</gene>
<comment type="cofactor">
    <cofactor evidence="1">
        <name>Zn(2+)</name>
        <dbReference type="ChEBI" id="CHEBI:29105"/>
    </cofactor>
</comment>
<proteinExistence type="predicted"/>
<protein>
    <submittedName>
        <fullName evidence="8">Matrixin family metalloprotease</fullName>
    </submittedName>
</protein>
<dbReference type="GO" id="GO:0006508">
    <property type="term" value="P:proteolysis"/>
    <property type="evidence" value="ECO:0007669"/>
    <property type="project" value="UniProtKB-KW"/>
</dbReference>
<organism evidence="8 9">
    <name type="scientific">Flavobacterium agri</name>
    <dbReference type="NCBI Taxonomy" id="2743471"/>
    <lineage>
        <taxon>Bacteria</taxon>
        <taxon>Pseudomonadati</taxon>
        <taxon>Bacteroidota</taxon>
        <taxon>Flavobacteriia</taxon>
        <taxon>Flavobacteriales</taxon>
        <taxon>Flavobacteriaceae</taxon>
        <taxon>Flavobacterium</taxon>
    </lineage>
</organism>
<dbReference type="AlphaFoldDB" id="A0A7Y8Y1V2"/>
<dbReference type="SUPFAM" id="SSF55486">
    <property type="entry name" value="Metalloproteases ('zincins'), catalytic domain"/>
    <property type="match status" value="1"/>
</dbReference>
<dbReference type="Pfam" id="PF07998">
    <property type="entry name" value="Peptidase_M54"/>
    <property type="match status" value="1"/>
</dbReference>
<keyword evidence="9" id="KW-1185">Reference proteome</keyword>
<dbReference type="GO" id="GO:0008237">
    <property type="term" value="F:metallopeptidase activity"/>
    <property type="evidence" value="ECO:0007669"/>
    <property type="project" value="UniProtKB-KW"/>
</dbReference>
<dbReference type="GO" id="GO:0046872">
    <property type="term" value="F:metal ion binding"/>
    <property type="evidence" value="ECO:0007669"/>
    <property type="project" value="UniProtKB-KW"/>
</dbReference>
<evidence type="ECO:0000256" key="2">
    <source>
        <dbReference type="ARBA" id="ARBA00022670"/>
    </source>
</evidence>
<evidence type="ECO:0000256" key="6">
    <source>
        <dbReference type="ARBA" id="ARBA00023049"/>
    </source>
</evidence>
<dbReference type="InterPro" id="IPR024079">
    <property type="entry name" value="MetalloPept_cat_dom_sf"/>
</dbReference>
<keyword evidence="7" id="KW-0472">Membrane</keyword>
<sequence length="207" mass="23728">MDWKSTFSFFGLNGFLRISFLVLILVVFSNCRQSQKRTICLQPFSDFSASDTKKIQAELQKVYSDVKILQPIDFPKDSWNAAKTRHRADSIIRFLDRRTSENQLTIGLTHKDISTTKGKFKDWGVMGLGFCPGKSCVASSFRLHEKNKFEQLFKVAIHELGHTEGLPHCPEKTCFMRDAKGKNHKDEEKDFCASCKRKLIASGWNLK</sequence>
<accession>A0A7Y8Y1V2</accession>
<keyword evidence="7" id="KW-1133">Transmembrane helix</keyword>
<dbReference type="PANTHER" id="PTHR15910">
    <property type="entry name" value="ARCHAEMETZINCIN"/>
    <property type="match status" value="1"/>
</dbReference>
<keyword evidence="5" id="KW-0862">Zinc</keyword>
<feature type="transmembrane region" description="Helical" evidence="7">
    <location>
        <begin position="6"/>
        <end position="28"/>
    </location>
</feature>
<evidence type="ECO:0000313" key="9">
    <source>
        <dbReference type="Proteomes" id="UP000535020"/>
    </source>
</evidence>
<dbReference type="Gene3D" id="3.40.390.10">
    <property type="entry name" value="Collagenase (Catalytic Domain)"/>
    <property type="match status" value="1"/>
</dbReference>
<keyword evidence="4" id="KW-0378">Hydrolase</keyword>
<evidence type="ECO:0000313" key="8">
    <source>
        <dbReference type="EMBL" id="NYA70962.1"/>
    </source>
</evidence>
<dbReference type="PANTHER" id="PTHR15910:SF1">
    <property type="entry name" value="ARCHAEMETZINCIN-2"/>
    <property type="match status" value="1"/>
</dbReference>
<keyword evidence="7" id="KW-0812">Transmembrane</keyword>
<evidence type="ECO:0000256" key="3">
    <source>
        <dbReference type="ARBA" id="ARBA00022723"/>
    </source>
</evidence>
<comment type="caution">
    <text evidence="8">The sequence shown here is derived from an EMBL/GenBank/DDBJ whole genome shotgun (WGS) entry which is preliminary data.</text>
</comment>
<keyword evidence="2 8" id="KW-0645">Protease</keyword>
<keyword evidence="3" id="KW-0479">Metal-binding</keyword>
<dbReference type="Proteomes" id="UP000535020">
    <property type="component" value="Unassembled WGS sequence"/>
</dbReference>
<dbReference type="RefSeq" id="WP_176005772.1">
    <property type="nucleotide sequence ID" value="NZ_JABWMI010000010.1"/>
</dbReference>
<keyword evidence="6 8" id="KW-0482">Metalloprotease</keyword>